<evidence type="ECO:0000313" key="3">
    <source>
        <dbReference type="Proteomes" id="UP001177003"/>
    </source>
</evidence>
<organism evidence="2 3">
    <name type="scientific">Lactuca saligna</name>
    <name type="common">Willowleaf lettuce</name>
    <dbReference type="NCBI Taxonomy" id="75948"/>
    <lineage>
        <taxon>Eukaryota</taxon>
        <taxon>Viridiplantae</taxon>
        <taxon>Streptophyta</taxon>
        <taxon>Embryophyta</taxon>
        <taxon>Tracheophyta</taxon>
        <taxon>Spermatophyta</taxon>
        <taxon>Magnoliopsida</taxon>
        <taxon>eudicotyledons</taxon>
        <taxon>Gunneridae</taxon>
        <taxon>Pentapetalae</taxon>
        <taxon>asterids</taxon>
        <taxon>campanulids</taxon>
        <taxon>Asterales</taxon>
        <taxon>Asteraceae</taxon>
        <taxon>Cichorioideae</taxon>
        <taxon>Cichorieae</taxon>
        <taxon>Lactucinae</taxon>
        <taxon>Lactuca</taxon>
    </lineage>
</organism>
<proteinExistence type="predicted"/>
<evidence type="ECO:0000256" key="1">
    <source>
        <dbReference type="SAM" id="MobiDB-lite"/>
    </source>
</evidence>
<sequence length="361" mass="40076">MFRCVPVASKILEEYKKIPSSGARTSSPEMRLTIDEADKVKKGAPPKRRKQHDRKRKTPTPSASEGSESDTQSDVWSMEDNPVRHEEDHNEDVRNEEETLHNTLNTSNPEVTQPSNDFVPSPLPSPKTTSIPITISPCLPPVSTQQQTTIPLSIPLFTDSTVPLTTPTLPFVSSNVSNTGAITLGLSTHVSLPISLINRNDLDMVFDDDEDEDLGGFTYNPFQIRTASSSDEYAKAAIKSLFERISKEHTTNVDKMNKVVADSIEVCKTTTEKVDKLIADATTFMENFQTNFNSITTAANKALKSLGYLFKTEKTKLQEICIGLKTDHEAFHTSISSKILKLQEQMSKENDIKDSLAIKTK</sequence>
<feature type="compositionally biased region" description="Basic and acidic residues" evidence="1">
    <location>
        <begin position="81"/>
        <end position="100"/>
    </location>
</feature>
<name>A0AA35ZXH8_LACSI</name>
<dbReference type="AlphaFoldDB" id="A0AA35ZXH8"/>
<feature type="region of interest" description="Disordered" evidence="1">
    <location>
        <begin position="16"/>
        <end position="129"/>
    </location>
</feature>
<evidence type="ECO:0000313" key="2">
    <source>
        <dbReference type="EMBL" id="CAI9299482.1"/>
    </source>
</evidence>
<accession>A0AA35ZXH8</accession>
<dbReference type="EMBL" id="OX465084">
    <property type="protein sequence ID" value="CAI9299482.1"/>
    <property type="molecule type" value="Genomic_DNA"/>
</dbReference>
<feature type="compositionally biased region" description="Polar residues" evidence="1">
    <location>
        <begin position="59"/>
        <end position="75"/>
    </location>
</feature>
<reference evidence="2" key="1">
    <citation type="submission" date="2023-04" db="EMBL/GenBank/DDBJ databases">
        <authorList>
            <person name="Vijverberg K."/>
            <person name="Xiong W."/>
            <person name="Schranz E."/>
        </authorList>
    </citation>
    <scope>NUCLEOTIDE SEQUENCE</scope>
</reference>
<dbReference type="Proteomes" id="UP001177003">
    <property type="component" value="Chromosome 8"/>
</dbReference>
<feature type="compositionally biased region" description="Polar residues" evidence="1">
    <location>
        <begin position="101"/>
        <end position="118"/>
    </location>
</feature>
<feature type="compositionally biased region" description="Basic and acidic residues" evidence="1">
    <location>
        <begin position="32"/>
        <end position="41"/>
    </location>
</feature>
<feature type="compositionally biased region" description="Basic residues" evidence="1">
    <location>
        <begin position="42"/>
        <end position="58"/>
    </location>
</feature>
<gene>
    <name evidence="2" type="ORF">LSALG_LOCUS38194</name>
</gene>
<keyword evidence="3" id="KW-1185">Reference proteome</keyword>
<protein>
    <submittedName>
        <fullName evidence="2">Uncharacterized protein</fullName>
    </submittedName>
</protein>